<protein>
    <submittedName>
        <fullName evidence="1">Uncharacterized protein</fullName>
    </submittedName>
</protein>
<evidence type="ECO:0000313" key="2">
    <source>
        <dbReference type="Proteomes" id="UP000503011"/>
    </source>
</evidence>
<dbReference type="InterPro" id="IPR011990">
    <property type="entry name" value="TPR-like_helical_dom_sf"/>
</dbReference>
<reference evidence="1 2" key="1">
    <citation type="submission" date="2020-03" db="EMBL/GenBank/DDBJ databases">
        <title>Whole genome shotgun sequence of Phytohabitans suffuscus NBRC 105367.</title>
        <authorList>
            <person name="Komaki H."/>
            <person name="Tamura T."/>
        </authorList>
    </citation>
    <scope>NUCLEOTIDE SEQUENCE [LARGE SCALE GENOMIC DNA]</scope>
    <source>
        <strain evidence="1 2">NBRC 105367</strain>
    </source>
</reference>
<keyword evidence="2" id="KW-1185">Reference proteome</keyword>
<accession>A0A6F8YXF5</accession>
<dbReference type="Pfam" id="PF14559">
    <property type="entry name" value="TPR_19"/>
    <property type="match status" value="1"/>
</dbReference>
<proteinExistence type="predicted"/>
<dbReference type="KEGG" id="psuu:Psuf_080950"/>
<name>A0A6F8YXF5_9ACTN</name>
<dbReference type="EMBL" id="AP022871">
    <property type="protein sequence ID" value="BCB90782.1"/>
    <property type="molecule type" value="Genomic_DNA"/>
</dbReference>
<dbReference type="SUPFAM" id="SSF48452">
    <property type="entry name" value="TPR-like"/>
    <property type="match status" value="1"/>
</dbReference>
<evidence type="ECO:0000313" key="1">
    <source>
        <dbReference type="EMBL" id="BCB90782.1"/>
    </source>
</evidence>
<sequence length="133" mass="14609">MPKLVNMLEQYRQALLFMEMGHPGDAARLLAPIVTAEPGNAEARLRLALAYYGSAQLNRAQAELRVLVDRDPTDHYSHHLLGRTLERLNRPAEALPHLRLAAAMAQVPEYGTAVDRVAATVSRAPRPGRAHSG</sequence>
<dbReference type="AlphaFoldDB" id="A0A6F8YXF5"/>
<reference evidence="1 2" key="2">
    <citation type="submission" date="2020-03" db="EMBL/GenBank/DDBJ databases">
        <authorList>
            <person name="Ichikawa N."/>
            <person name="Kimura A."/>
            <person name="Kitahashi Y."/>
            <person name="Uohara A."/>
        </authorList>
    </citation>
    <scope>NUCLEOTIDE SEQUENCE [LARGE SCALE GENOMIC DNA]</scope>
    <source>
        <strain evidence="1 2">NBRC 105367</strain>
    </source>
</reference>
<gene>
    <name evidence="1" type="ORF">Psuf_080950</name>
</gene>
<dbReference type="Proteomes" id="UP000503011">
    <property type="component" value="Chromosome"/>
</dbReference>
<dbReference type="Gene3D" id="1.25.40.10">
    <property type="entry name" value="Tetratricopeptide repeat domain"/>
    <property type="match status" value="1"/>
</dbReference>
<organism evidence="1 2">
    <name type="scientific">Phytohabitans suffuscus</name>
    <dbReference type="NCBI Taxonomy" id="624315"/>
    <lineage>
        <taxon>Bacteria</taxon>
        <taxon>Bacillati</taxon>
        <taxon>Actinomycetota</taxon>
        <taxon>Actinomycetes</taxon>
        <taxon>Micromonosporales</taxon>
        <taxon>Micromonosporaceae</taxon>
    </lineage>
</organism>